<dbReference type="Gene3D" id="3.20.20.80">
    <property type="entry name" value="Glycosidases"/>
    <property type="match status" value="1"/>
</dbReference>
<dbReference type="Proteomes" id="UP000503222">
    <property type="component" value="Chromosome"/>
</dbReference>
<keyword evidence="5" id="KW-0378">Hydrolase</keyword>
<keyword evidence="11" id="KW-1185">Reference proteome</keyword>
<evidence type="ECO:0000256" key="1">
    <source>
        <dbReference type="ARBA" id="ARBA00001462"/>
    </source>
</evidence>
<evidence type="ECO:0000256" key="6">
    <source>
        <dbReference type="ARBA" id="ARBA00023277"/>
    </source>
</evidence>
<dbReference type="GO" id="GO:0046373">
    <property type="term" value="P:L-arabinose metabolic process"/>
    <property type="evidence" value="ECO:0007669"/>
    <property type="project" value="InterPro"/>
</dbReference>
<evidence type="ECO:0000256" key="2">
    <source>
        <dbReference type="ARBA" id="ARBA00007186"/>
    </source>
</evidence>
<dbReference type="EC" id="3.2.1.55" evidence="4"/>
<sequence>MGGRIGAAATAMALILQPVAAAAQQAAPVRIDVQANRTGATIEPDIFGQFAEHLGTGIYGGVWVGKDSPIPNVRGIRTDVLQALKAIKVPNVRWPGGCFADEYHWREGIGPKRVERVNASWGGVIEPNTFGTHEFMDFVDQLGAETFLSVNVGSGTVQEAADWMEYLTTDKPTTLQKERAANGHPAPYKIKYLGLGNENWGCGGAMSNDHYVEEMKQFAHYSRNLNPDQNHAVPPVGGAQSHPNAMKRVAVGWDSGNSDYTESVMKAWKSKVWSWDIEGVSLHGYTIPNNWEKKGPSVGFGEDEYAKGIKATLAMKEWIAKQSAIMDRYDPEKKLGLYVDEWGIWVDPNPGSNPGFLQQQNTLRDAVIAALNLNIFARNADRVRGTNIAQMVNVLQAMILTDGPKMLLTPTYHVYHMYVPFQGAKVVPVSFEAGTYTHGGITLPRVDAIAARGTDGKLYLSLTNVDANKPARITAAVPGARRATGQVLTGPAVDTHNSFDNPNRIAPKPFSGRVSGGQLTFDLPAKSVAVVEVQ</sequence>
<comment type="subunit">
    <text evidence="3">Homohexamer; trimer of dimers.</text>
</comment>
<dbReference type="GO" id="GO:0000272">
    <property type="term" value="P:polysaccharide catabolic process"/>
    <property type="evidence" value="ECO:0007669"/>
    <property type="project" value="TreeGrafter"/>
</dbReference>
<dbReference type="Pfam" id="PF22848">
    <property type="entry name" value="ASD1_dom"/>
    <property type="match status" value="1"/>
</dbReference>
<comment type="catalytic activity">
    <reaction evidence="1">
        <text>Hydrolysis of terminal non-reducing alpha-L-arabinofuranoside residues in alpha-L-arabinosides.</text>
        <dbReference type="EC" id="3.2.1.55"/>
    </reaction>
</comment>
<dbReference type="Pfam" id="PF06964">
    <property type="entry name" value="Alpha-L-AF_C"/>
    <property type="match status" value="1"/>
</dbReference>
<feature type="chain" id="PRO_5026285754" description="non-reducing end alpha-L-arabinofuranosidase" evidence="8">
    <location>
        <begin position="23"/>
        <end position="534"/>
    </location>
</feature>
<dbReference type="InterPro" id="IPR010720">
    <property type="entry name" value="Alpha-L-AF_C"/>
</dbReference>
<evidence type="ECO:0000256" key="3">
    <source>
        <dbReference type="ARBA" id="ARBA00011165"/>
    </source>
</evidence>
<dbReference type="SUPFAM" id="SSF51445">
    <property type="entry name" value="(Trans)glycosidases"/>
    <property type="match status" value="1"/>
</dbReference>
<dbReference type="KEGG" id="spii:G7077_08880"/>
<reference evidence="10 11" key="1">
    <citation type="submission" date="2020-03" db="EMBL/GenBank/DDBJ databases">
        <title>Sphingomonas sp. nov., isolated from fish.</title>
        <authorList>
            <person name="Hyun D.-W."/>
            <person name="Bae J.-W."/>
        </authorList>
    </citation>
    <scope>NUCLEOTIDE SEQUENCE [LARGE SCALE GENOMIC DNA]</scope>
    <source>
        <strain evidence="10 11">HDW15B</strain>
    </source>
</reference>
<dbReference type="PANTHER" id="PTHR43576:SF2">
    <property type="entry name" value="INTRACELLULAR EXO-ALPHA-L-ARABINOFURANOSIDASE 2"/>
    <property type="match status" value="1"/>
</dbReference>
<dbReference type="InterPro" id="IPR055235">
    <property type="entry name" value="ASD1_cat"/>
</dbReference>
<evidence type="ECO:0000313" key="10">
    <source>
        <dbReference type="EMBL" id="QIK80031.1"/>
    </source>
</evidence>
<name>A0A6G7YTI1_9SPHN</name>
<evidence type="ECO:0000256" key="5">
    <source>
        <dbReference type="ARBA" id="ARBA00022801"/>
    </source>
</evidence>
<keyword evidence="8" id="KW-0732">Signal</keyword>
<keyword evidence="6" id="KW-0119">Carbohydrate metabolism</keyword>
<keyword evidence="7" id="KW-0326">Glycosidase</keyword>
<evidence type="ECO:0000259" key="9">
    <source>
        <dbReference type="SMART" id="SM00813"/>
    </source>
</evidence>
<dbReference type="SMART" id="SM00813">
    <property type="entry name" value="Alpha-L-AF_C"/>
    <property type="match status" value="1"/>
</dbReference>
<comment type="similarity">
    <text evidence="2">Belongs to the glycosyl hydrolase 51 family.</text>
</comment>
<organism evidence="10 11">
    <name type="scientific">Sphingomonas piscis</name>
    <dbReference type="NCBI Taxonomy" id="2714943"/>
    <lineage>
        <taxon>Bacteria</taxon>
        <taxon>Pseudomonadati</taxon>
        <taxon>Pseudomonadota</taxon>
        <taxon>Alphaproteobacteria</taxon>
        <taxon>Sphingomonadales</taxon>
        <taxon>Sphingomonadaceae</taxon>
        <taxon>Sphingomonas</taxon>
    </lineage>
</organism>
<protein>
    <recommendedName>
        <fullName evidence="4">non-reducing end alpha-L-arabinofuranosidase</fullName>
        <ecNumber evidence="4">3.2.1.55</ecNumber>
    </recommendedName>
</protein>
<evidence type="ECO:0000313" key="11">
    <source>
        <dbReference type="Proteomes" id="UP000503222"/>
    </source>
</evidence>
<dbReference type="Gene3D" id="2.60.40.1180">
    <property type="entry name" value="Golgi alpha-mannosidase II"/>
    <property type="match status" value="1"/>
</dbReference>
<gene>
    <name evidence="10" type="ORF">G7077_08880</name>
</gene>
<dbReference type="PANTHER" id="PTHR43576">
    <property type="entry name" value="ALPHA-L-ARABINOFURANOSIDASE C-RELATED"/>
    <property type="match status" value="1"/>
</dbReference>
<feature type="domain" description="Alpha-L-arabinofuranosidase C-terminal" evidence="9">
    <location>
        <begin position="340"/>
        <end position="527"/>
    </location>
</feature>
<dbReference type="GO" id="GO:0046556">
    <property type="term" value="F:alpha-L-arabinofuranosidase activity"/>
    <property type="evidence" value="ECO:0007669"/>
    <property type="project" value="UniProtKB-EC"/>
</dbReference>
<evidence type="ECO:0000256" key="4">
    <source>
        <dbReference type="ARBA" id="ARBA00012670"/>
    </source>
</evidence>
<evidence type="ECO:0000256" key="7">
    <source>
        <dbReference type="ARBA" id="ARBA00023295"/>
    </source>
</evidence>
<dbReference type="InterPro" id="IPR017853">
    <property type="entry name" value="GH"/>
</dbReference>
<evidence type="ECO:0000256" key="8">
    <source>
        <dbReference type="SAM" id="SignalP"/>
    </source>
</evidence>
<dbReference type="InterPro" id="IPR013780">
    <property type="entry name" value="Glyco_hydro_b"/>
</dbReference>
<dbReference type="EMBL" id="CP049869">
    <property type="protein sequence ID" value="QIK80031.1"/>
    <property type="molecule type" value="Genomic_DNA"/>
</dbReference>
<accession>A0A6G7YTI1</accession>
<feature type="signal peptide" evidence="8">
    <location>
        <begin position="1"/>
        <end position="22"/>
    </location>
</feature>
<dbReference type="AlphaFoldDB" id="A0A6G7YTI1"/>
<dbReference type="SUPFAM" id="SSF51011">
    <property type="entry name" value="Glycosyl hydrolase domain"/>
    <property type="match status" value="1"/>
</dbReference>
<proteinExistence type="inferred from homology"/>